<keyword evidence="1" id="KW-1133">Transmembrane helix</keyword>
<sequence>MLARCDVFVIQPISLFNYLVLLRPLSYLISSCLRLLSCFISSCLNRVIIFYFTVTIPYLILF</sequence>
<organism evidence="2 3">
    <name type="scientific">Euproctis pseudoconspersa nucleopolyhedrovirus</name>
    <dbReference type="NCBI Taxonomy" id="307467"/>
    <lineage>
        <taxon>Viruses</taxon>
        <taxon>Viruses incertae sedis</taxon>
        <taxon>Naldaviricetes</taxon>
        <taxon>Lefavirales</taxon>
        <taxon>Baculoviridae</taxon>
        <taxon>Alphabaculovirus</taxon>
        <taxon>Alphabaculovirus eupseudoconspersae</taxon>
    </lineage>
</organism>
<dbReference type="Proteomes" id="UP000203846">
    <property type="component" value="Segment"/>
</dbReference>
<proteinExistence type="predicted"/>
<protein>
    <submittedName>
        <fullName evidence="2">Uncharacterized protein</fullName>
    </submittedName>
</protein>
<keyword evidence="1" id="KW-0812">Transmembrane</keyword>
<keyword evidence="3" id="KW-1185">Reference proteome</keyword>
<feature type="transmembrane region" description="Helical" evidence="1">
    <location>
        <begin position="15"/>
        <end position="36"/>
    </location>
</feature>
<dbReference type="RefSeq" id="YP_002854628.1">
    <property type="nucleotide sequence ID" value="NC_012639.1"/>
</dbReference>
<keyword evidence="1" id="KW-0472">Membrane</keyword>
<evidence type="ECO:0000313" key="3">
    <source>
        <dbReference type="Proteomes" id="UP000203846"/>
    </source>
</evidence>
<accession>C3TWS6</accession>
<evidence type="ECO:0000313" key="2">
    <source>
        <dbReference type="EMBL" id="ACO53468.1"/>
    </source>
</evidence>
<dbReference type="KEGG" id="vg:7804684"/>
<evidence type="ECO:0000256" key="1">
    <source>
        <dbReference type="SAM" id="Phobius"/>
    </source>
</evidence>
<reference evidence="2 3" key="1">
    <citation type="journal article" date="2009" name="Virus Genes">
        <title>Morphology and genome of Euproctis pseudoconspersa nucleopolyhedrovirus.</title>
        <authorList>
            <person name="Tang X.D."/>
            <person name="Xiao Q."/>
            <person name="Ma X.C."/>
            <person name="Zhu Z.R."/>
            <person name="Zhang C.X."/>
        </authorList>
    </citation>
    <scope>NUCLEOTIDE SEQUENCE [LARGE SCALE GENOMIC DNA]</scope>
    <source>
        <strain evidence="2 3">Hangzhou</strain>
    </source>
</reference>
<dbReference type="EMBL" id="FJ227128">
    <property type="protein sequence ID" value="ACO53468.1"/>
    <property type="molecule type" value="Genomic_DNA"/>
</dbReference>
<dbReference type="GeneID" id="7804684"/>
<name>C3TWS6_9ABAC</name>
<feature type="transmembrane region" description="Helical" evidence="1">
    <location>
        <begin position="43"/>
        <end position="61"/>
    </location>
</feature>